<sequence length="156" mass="18346">MELNESIMRFRLASRELFNNYFRVVSPYEAGALAWQNLEYFREIEKQLYRFMVLAPHDLTNVRYGDINSKIKILAKSDFLPAMVNREIDSGYWDYPIAGLKGDYSLSFIVFFDWDVLSFHDGKYVRVKIDSCFDDSVIVGKHALVEVENVRFFLES</sequence>
<keyword evidence="2" id="KW-1185">Reference proteome</keyword>
<accession>A0ABQ2PPC2</accession>
<protein>
    <submittedName>
        <fullName evidence="1">Uncharacterized protein</fullName>
    </submittedName>
</protein>
<gene>
    <name evidence="1" type="ORF">GCM10010971_28700</name>
</gene>
<dbReference type="Proteomes" id="UP000621859">
    <property type="component" value="Unassembled WGS sequence"/>
</dbReference>
<evidence type="ECO:0000313" key="2">
    <source>
        <dbReference type="Proteomes" id="UP000621859"/>
    </source>
</evidence>
<dbReference type="RefSeq" id="WP_188695137.1">
    <property type="nucleotide sequence ID" value="NZ_BMLY01000004.1"/>
</dbReference>
<proteinExistence type="predicted"/>
<comment type="caution">
    <text evidence="1">The sequence shown here is derived from an EMBL/GenBank/DDBJ whole genome shotgun (WGS) entry which is preliminary data.</text>
</comment>
<dbReference type="EMBL" id="BMLY01000004">
    <property type="protein sequence ID" value="GGP27051.1"/>
    <property type="molecule type" value="Genomic_DNA"/>
</dbReference>
<reference evidence="2" key="1">
    <citation type="journal article" date="2019" name="Int. J. Syst. Evol. Microbiol.">
        <title>The Global Catalogue of Microorganisms (GCM) 10K type strain sequencing project: providing services to taxonomists for standard genome sequencing and annotation.</title>
        <authorList>
            <consortium name="The Broad Institute Genomics Platform"/>
            <consortium name="The Broad Institute Genome Sequencing Center for Infectious Disease"/>
            <person name="Wu L."/>
            <person name="Ma J."/>
        </authorList>
    </citation>
    <scope>NUCLEOTIDE SEQUENCE [LARGE SCALE GENOMIC DNA]</scope>
    <source>
        <strain evidence="2">CGMCC 1.8860</strain>
    </source>
</reference>
<evidence type="ECO:0000313" key="1">
    <source>
        <dbReference type="EMBL" id="GGP27051.1"/>
    </source>
</evidence>
<organism evidence="1 2">
    <name type="scientific">Silvimonas amylolytica</name>
    <dbReference type="NCBI Taxonomy" id="449663"/>
    <lineage>
        <taxon>Bacteria</taxon>
        <taxon>Pseudomonadati</taxon>
        <taxon>Pseudomonadota</taxon>
        <taxon>Betaproteobacteria</taxon>
        <taxon>Neisseriales</taxon>
        <taxon>Chitinibacteraceae</taxon>
        <taxon>Silvimonas</taxon>
    </lineage>
</organism>
<name>A0ABQ2PPC2_9NEIS</name>